<dbReference type="AlphaFoldDB" id="A0A841PJR3"/>
<sequence length="204" mass="23168">MDYLLFFWFAWMLWVVVTFLWQKTVRQVSLAVTILLIVIGAPITLNGDGFEISLAYGFVLFLACVWTGSFRMKRKWSMALSVIALTFLYASFQLMVWYSPVIFLLGDIWVPVIVIAFVTVFIHRHTESRYPLVLLACSFGEVLAAITILPLTGGLYVGDALFYNVLAAAMVLILLWQTLEQATKKWANAYGATRYKRTTGRLSL</sequence>
<proteinExistence type="predicted"/>
<accession>A0A841PJR3</accession>
<dbReference type="Pfam" id="PF24124">
    <property type="entry name" value="YphA"/>
    <property type="match status" value="1"/>
</dbReference>
<feature type="transmembrane region" description="Helical" evidence="1">
    <location>
        <begin position="76"/>
        <end position="96"/>
    </location>
</feature>
<feature type="transmembrane region" description="Helical" evidence="1">
    <location>
        <begin position="130"/>
        <end position="149"/>
    </location>
</feature>
<protein>
    <submittedName>
        <fullName evidence="2">Uncharacterized protein</fullName>
    </submittedName>
</protein>
<organism evidence="2 3">
    <name type="scientific">Geomicrobium halophilum</name>
    <dbReference type="NCBI Taxonomy" id="549000"/>
    <lineage>
        <taxon>Bacteria</taxon>
        <taxon>Bacillati</taxon>
        <taxon>Bacillota</taxon>
        <taxon>Bacilli</taxon>
        <taxon>Bacillales</taxon>
        <taxon>Geomicrobium</taxon>
    </lineage>
</organism>
<dbReference type="RefSeq" id="WP_184402951.1">
    <property type="nucleotide sequence ID" value="NZ_JACHHJ010000001.1"/>
</dbReference>
<keyword evidence="1" id="KW-0472">Membrane</keyword>
<reference evidence="2 3" key="1">
    <citation type="submission" date="2020-08" db="EMBL/GenBank/DDBJ databases">
        <title>Genomic Encyclopedia of Type Strains, Phase IV (KMG-IV): sequencing the most valuable type-strain genomes for metagenomic binning, comparative biology and taxonomic classification.</title>
        <authorList>
            <person name="Goeker M."/>
        </authorList>
    </citation>
    <scope>NUCLEOTIDE SEQUENCE [LARGE SCALE GENOMIC DNA]</scope>
    <source>
        <strain evidence="2 3">DSM 21769</strain>
    </source>
</reference>
<dbReference type="InterPro" id="IPR014617">
    <property type="entry name" value="YphA_Bacsu"/>
</dbReference>
<feature type="transmembrane region" description="Helical" evidence="1">
    <location>
        <begin position="6"/>
        <end position="21"/>
    </location>
</feature>
<dbReference type="EMBL" id="JACHHJ010000001">
    <property type="protein sequence ID" value="MBB6449020.1"/>
    <property type="molecule type" value="Genomic_DNA"/>
</dbReference>
<dbReference type="PIRSF" id="PIRSF036710">
    <property type="entry name" value="YphA_Bacsu"/>
    <property type="match status" value="1"/>
</dbReference>
<name>A0A841PJR3_9BACL</name>
<evidence type="ECO:0000313" key="2">
    <source>
        <dbReference type="EMBL" id="MBB6449020.1"/>
    </source>
</evidence>
<evidence type="ECO:0000313" key="3">
    <source>
        <dbReference type="Proteomes" id="UP000568839"/>
    </source>
</evidence>
<keyword evidence="1" id="KW-0812">Transmembrane</keyword>
<comment type="caution">
    <text evidence="2">The sequence shown here is derived from an EMBL/GenBank/DDBJ whole genome shotgun (WGS) entry which is preliminary data.</text>
</comment>
<feature type="transmembrane region" description="Helical" evidence="1">
    <location>
        <begin position="52"/>
        <end position="69"/>
    </location>
</feature>
<gene>
    <name evidence="2" type="ORF">HNR44_000969</name>
</gene>
<keyword evidence="3" id="KW-1185">Reference proteome</keyword>
<evidence type="ECO:0000256" key="1">
    <source>
        <dbReference type="SAM" id="Phobius"/>
    </source>
</evidence>
<dbReference type="Proteomes" id="UP000568839">
    <property type="component" value="Unassembled WGS sequence"/>
</dbReference>
<keyword evidence="1" id="KW-1133">Transmembrane helix</keyword>
<feature type="transmembrane region" description="Helical" evidence="1">
    <location>
        <begin position="102"/>
        <end position="123"/>
    </location>
</feature>
<feature type="transmembrane region" description="Helical" evidence="1">
    <location>
        <begin position="28"/>
        <end position="46"/>
    </location>
</feature>
<feature type="transmembrane region" description="Helical" evidence="1">
    <location>
        <begin position="155"/>
        <end position="176"/>
    </location>
</feature>